<sequence length="126" mass="14663">MIEKLGPMEAYQGDVHALQKLLQLHILCNILSNVSFLIQFGIPERRDSFCNYTHSSARRIYALSSLLCCRKDVLFHALKPFRDNEDDQDIDPPNANHIEWQEDQERHLDIVDYGAMDLIELSEQFS</sequence>
<evidence type="ECO:0000313" key="2">
    <source>
        <dbReference type="Proteomes" id="UP000018948"/>
    </source>
</evidence>
<gene>
    <name evidence="1" type="ORF">F442_12573</name>
</gene>
<dbReference type="AlphaFoldDB" id="W2YZ76"/>
<reference evidence="1 2" key="1">
    <citation type="submission" date="2013-11" db="EMBL/GenBank/DDBJ databases">
        <title>The Genome Sequence of Phytophthora parasitica P10297.</title>
        <authorList>
            <consortium name="The Broad Institute Genomics Platform"/>
            <person name="Russ C."/>
            <person name="Tyler B."/>
            <person name="Panabieres F."/>
            <person name="Shan W."/>
            <person name="Tripathy S."/>
            <person name="Grunwald N."/>
            <person name="Machado M."/>
            <person name="Johnson C.S."/>
            <person name="Walker B."/>
            <person name="Young S.K."/>
            <person name="Zeng Q."/>
            <person name="Gargeya S."/>
            <person name="Fitzgerald M."/>
            <person name="Haas B."/>
            <person name="Abouelleil A."/>
            <person name="Allen A.W."/>
            <person name="Alvarado L."/>
            <person name="Arachchi H.M."/>
            <person name="Berlin A.M."/>
            <person name="Chapman S.B."/>
            <person name="Gainer-Dewar J."/>
            <person name="Goldberg J."/>
            <person name="Griggs A."/>
            <person name="Gujja S."/>
            <person name="Hansen M."/>
            <person name="Howarth C."/>
            <person name="Imamovic A."/>
            <person name="Ireland A."/>
            <person name="Larimer J."/>
            <person name="McCowan C."/>
            <person name="Murphy C."/>
            <person name="Pearson M."/>
            <person name="Poon T.W."/>
            <person name="Priest M."/>
            <person name="Roberts A."/>
            <person name="Saif S."/>
            <person name="Shea T."/>
            <person name="Sisk P."/>
            <person name="Sykes S."/>
            <person name="Wortman J."/>
            <person name="Nusbaum C."/>
            <person name="Birren B."/>
        </authorList>
    </citation>
    <scope>NUCLEOTIDE SEQUENCE [LARGE SCALE GENOMIC DNA]</scope>
    <source>
        <strain evidence="1 2">P10297</strain>
    </source>
</reference>
<comment type="caution">
    <text evidence="1">The sequence shown here is derived from an EMBL/GenBank/DDBJ whole genome shotgun (WGS) entry which is preliminary data.</text>
</comment>
<protein>
    <submittedName>
        <fullName evidence="1">Uncharacterized protein</fullName>
    </submittedName>
</protein>
<proteinExistence type="predicted"/>
<accession>W2YZ76</accession>
<name>W2YZ76_PHYNI</name>
<organism evidence="1 2">
    <name type="scientific">Phytophthora nicotianae P10297</name>
    <dbReference type="NCBI Taxonomy" id="1317064"/>
    <lineage>
        <taxon>Eukaryota</taxon>
        <taxon>Sar</taxon>
        <taxon>Stramenopiles</taxon>
        <taxon>Oomycota</taxon>
        <taxon>Peronosporomycetes</taxon>
        <taxon>Peronosporales</taxon>
        <taxon>Peronosporaceae</taxon>
        <taxon>Phytophthora</taxon>
    </lineage>
</organism>
<dbReference type="Proteomes" id="UP000018948">
    <property type="component" value="Unassembled WGS sequence"/>
</dbReference>
<evidence type="ECO:0000313" key="1">
    <source>
        <dbReference type="EMBL" id="ETP40026.1"/>
    </source>
</evidence>
<dbReference type="EMBL" id="ANIY01002602">
    <property type="protein sequence ID" value="ETP40026.1"/>
    <property type="molecule type" value="Genomic_DNA"/>
</dbReference>